<protein>
    <submittedName>
        <fullName evidence="3">Protein POLAR LOCALIZATION DURING ASYMMETRIC DIVISION AND REDISTRIBUTION</fullName>
    </submittedName>
</protein>
<organism evidence="2 3">
    <name type="scientific">Cicer arietinum</name>
    <name type="common">Chickpea</name>
    <name type="synonym">Garbanzo</name>
    <dbReference type="NCBI Taxonomy" id="3827"/>
    <lineage>
        <taxon>Eukaryota</taxon>
        <taxon>Viridiplantae</taxon>
        <taxon>Streptophyta</taxon>
        <taxon>Embryophyta</taxon>
        <taxon>Tracheophyta</taxon>
        <taxon>Spermatophyta</taxon>
        <taxon>Magnoliopsida</taxon>
        <taxon>eudicotyledons</taxon>
        <taxon>Gunneridae</taxon>
        <taxon>Pentapetalae</taxon>
        <taxon>rosids</taxon>
        <taxon>fabids</taxon>
        <taxon>Fabales</taxon>
        <taxon>Fabaceae</taxon>
        <taxon>Papilionoideae</taxon>
        <taxon>50 kb inversion clade</taxon>
        <taxon>NPAAA clade</taxon>
        <taxon>Hologalegina</taxon>
        <taxon>IRL clade</taxon>
        <taxon>Cicereae</taxon>
        <taxon>Cicer</taxon>
    </lineage>
</organism>
<keyword evidence="2" id="KW-1185">Reference proteome</keyword>
<dbReference type="OrthoDB" id="1916242at2759"/>
<dbReference type="GO" id="GO:0008356">
    <property type="term" value="P:asymmetric cell division"/>
    <property type="evidence" value="ECO:0007669"/>
    <property type="project" value="InterPro"/>
</dbReference>
<name>A0A1S2YAU3_CICAR</name>
<dbReference type="Proteomes" id="UP000087171">
    <property type="component" value="Chromosome Ca5"/>
</dbReference>
<keyword evidence="1" id="KW-0175">Coiled coil</keyword>
<proteinExistence type="predicted"/>
<evidence type="ECO:0000313" key="2">
    <source>
        <dbReference type="Proteomes" id="UP000087171"/>
    </source>
</evidence>
<feature type="coiled-coil region" evidence="1">
    <location>
        <begin position="322"/>
        <end position="349"/>
    </location>
</feature>
<dbReference type="AlphaFoldDB" id="A0A1S2YAU3"/>
<dbReference type="PANTHER" id="PTHR33476:SF22">
    <property type="entry name" value="PROTEIN POLAR LOCALIZATION DURING ASYMMETRIC DIVISION AND REDISTRIBUTION"/>
    <property type="match status" value="1"/>
</dbReference>
<dbReference type="PANTHER" id="PTHR33476">
    <property type="entry name" value="EMB|CAB62613.1"/>
    <property type="match status" value="1"/>
</dbReference>
<feature type="coiled-coil region" evidence="1">
    <location>
        <begin position="141"/>
        <end position="175"/>
    </location>
</feature>
<dbReference type="RefSeq" id="XP_004501383.1">
    <property type="nucleotide sequence ID" value="XM_004501326.3"/>
</dbReference>
<accession>A0A1S2YAU3</accession>
<gene>
    <name evidence="3" type="primary">LOC101512739</name>
</gene>
<dbReference type="KEGG" id="cam:101512739"/>
<dbReference type="GeneID" id="101512739"/>
<dbReference type="PaxDb" id="3827-XP_004501383.1"/>
<reference evidence="2" key="1">
    <citation type="journal article" date="2013" name="Nat. Biotechnol.">
        <title>Draft genome sequence of chickpea (Cicer arietinum) provides a resource for trait improvement.</title>
        <authorList>
            <person name="Varshney R.K."/>
            <person name="Song C."/>
            <person name="Saxena R.K."/>
            <person name="Azam S."/>
            <person name="Yu S."/>
            <person name="Sharpe A.G."/>
            <person name="Cannon S."/>
            <person name="Baek J."/>
            <person name="Rosen B.D."/>
            <person name="Tar'an B."/>
            <person name="Millan T."/>
            <person name="Zhang X."/>
            <person name="Ramsay L.D."/>
            <person name="Iwata A."/>
            <person name="Wang Y."/>
            <person name="Nelson W."/>
            <person name="Farmer A.D."/>
            <person name="Gaur P.M."/>
            <person name="Soderlund C."/>
            <person name="Penmetsa R.V."/>
            <person name="Xu C."/>
            <person name="Bharti A.K."/>
            <person name="He W."/>
            <person name="Winter P."/>
            <person name="Zhao S."/>
            <person name="Hane J.K."/>
            <person name="Carrasquilla-Garcia N."/>
            <person name="Condie J.A."/>
            <person name="Upadhyaya H.D."/>
            <person name="Luo M.C."/>
            <person name="Thudi M."/>
            <person name="Gowda C.L."/>
            <person name="Singh N.P."/>
            <person name="Lichtenzveig J."/>
            <person name="Gali K.K."/>
            <person name="Rubio J."/>
            <person name="Nadarajan N."/>
            <person name="Dolezel J."/>
            <person name="Bansal K.C."/>
            <person name="Xu X."/>
            <person name="Edwards D."/>
            <person name="Zhang G."/>
            <person name="Kahl G."/>
            <person name="Gil J."/>
            <person name="Singh K.B."/>
            <person name="Datta S.K."/>
            <person name="Jackson S.A."/>
            <person name="Wang J."/>
            <person name="Cook D.R."/>
        </authorList>
    </citation>
    <scope>NUCLEOTIDE SEQUENCE [LARGE SCALE GENOMIC DNA]</scope>
    <source>
        <strain evidence="2">cv. CDC Frontier</strain>
    </source>
</reference>
<dbReference type="InterPro" id="IPR040348">
    <property type="entry name" value="POLAR-like"/>
</dbReference>
<evidence type="ECO:0000256" key="1">
    <source>
        <dbReference type="SAM" id="Coils"/>
    </source>
</evidence>
<reference evidence="3" key="2">
    <citation type="submission" date="2025-08" db="UniProtKB">
        <authorList>
            <consortium name="RefSeq"/>
        </authorList>
    </citation>
    <scope>IDENTIFICATION</scope>
    <source>
        <tissue evidence="3">Etiolated seedlings</tissue>
    </source>
</reference>
<evidence type="ECO:0000313" key="3">
    <source>
        <dbReference type="RefSeq" id="XP_004501383.1"/>
    </source>
</evidence>
<sequence>MPSFYAFNPSVRSMKCLFFKSPNLTLFHHSHSTHNNRRLRVADILLADEHDAAVDSMDDVPQPPLHASTRSIKCYSPRRLVSWLLAALTPSKQRQFLKRRQMRQSSSMMIELNDGDEGSRQLNWNDTSFKVGVGCGLLYVIAATKNELSKMVELRKEMEINLQNMKAELQSKDTLLNPLKQSDDDAVVCSITDIQEVSCSNSHLSVHTQIPYIQPEFKSNLGSNRYLDCKTSEQEECAEEINELQAEFEYELQRLQLYLDGEAAFEDAQQEMVEVAVNNDSSSKSQSSSFGEIIMEPQGASYDTSFGVPPVELERRLHELLEARLQERIIELEDALEYATQKLNEKEIKVTWWEETARLTPYHDPETCRFTFPLDPEVALKFSRE</sequence>
<dbReference type="eggNOG" id="ENOG502RZ5T">
    <property type="taxonomic scope" value="Eukaryota"/>
</dbReference>
<dbReference type="STRING" id="3827.A0A1S2YAU3"/>